<sequence length="190" mass="22226">MGEIKQYECPKCGYKPPILHFGCGFHLSYEVYVCRVCKTLQSSLCHIHSSYRKDEEKEYLEETVLIPNITNNIEIEEKFCNHHSCQELSSIHYNIKSTFSSLDNSIPHFRFYHTAKDVEQVNSRGCRYFVRCNDCNEEIEFDAFEDSLTNKCALCGNINLEKWDEPYCPKCGEKMIFGIGDEGFYFGEWD</sequence>
<dbReference type="Proteomes" id="UP000061809">
    <property type="component" value="Chromosome"/>
</dbReference>
<dbReference type="PATRIC" id="fig|246787.4.peg.2026"/>
<dbReference type="EMBL" id="CP012801">
    <property type="protein sequence ID" value="ALJ59215.1"/>
    <property type="molecule type" value="Genomic_DNA"/>
</dbReference>
<dbReference type="RefSeq" id="WP_029429207.1">
    <property type="nucleotide sequence ID" value="NZ_CP012801.1"/>
</dbReference>
<accession>A0A0P0GPL8</accession>
<dbReference type="KEGG" id="bcel:BcellWH2_01970"/>
<organism evidence="1 2">
    <name type="scientific">Bacteroides cellulosilyticus</name>
    <dbReference type="NCBI Taxonomy" id="246787"/>
    <lineage>
        <taxon>Bacteria</taxon>
        <taxon>Pseudomonadati</taxon>
        <taxon>Bacteroidota</taxon>
        <taxon>Bacteroidia</taxon>
        <taxon>Bacteroidales</taxon>
        <taxon>Bacteroidaceae</taxon>
        <taxon>Bacteroides</taxon>
    </lineage>
</organism>
<evidence type="ECO:0000313" key="1">
    <source>
        <dbReference type="EMBL" id="ALJ59215.1"/>
    </source>
</evidence>
<dbReference type="AlphaFoldDB" id="A0A0P0GPL8"/>
<protein>
    <submittedName>
        <fullName evidence="1">Uncharacterized protein</fullName>
    </submittedName>
</protein>
<proteinExistence type="predicted"/>
<gene>
    <name evidence="1" type="ORF">BcellWH2_01970</name>
</gene>
<reference evidence="1 2" key="1">
    <citation type="journal article" date="2015" name="Science">
        <title>Genetic determinants of in vivo fitness and diet responsiveness in multiple human gut Bacteroides.</title>
        <authorList>
            <person name="Wu M."/>
            <person name="McNulty N.P."/>
            <person name="Rodionov D.A."/>
            <person name="Khoroshkin M.S."/>
            <person name="Griffin N.W."/>
            <person name="Cheng J."/>
            <person name="Latreille P."/>
            <person name="Kerstetter R.A."/>
            <person name="Terrapon N."/>
            <person name="Henrissat B."/>
            <person name="Osterman A.L."/>
            <person name="Gordon J.I."/>
        </authorList>
    </citation>
    <scope>NUCLEOTIDE SEQUENCE [LARGE SCALE GENOMIC DNA]</scope>
    <source>
        <strain evidence="1 2">WH2</strain>
    </source>
</reference>
<name>A0A0P0GPL8_9BACE</name>
<evidence type="ECO:0000313" key="2">
    <source>
        <dbReference type="Proteomes" id="UP000061809"/>
    </source>
</evidence>